<dbReference type="EMBL" id="MT258648">
    <property type="protein sequence ID" value="QNQ74048.1"/>
    <property type="molecule type" value="Genomic_RNA"/>
</dbReference>
<reference evidence="2" key="1">
    <citation type="journal article" date="2020" name="Virus Evol.">
        <title>Analysis of the virome associated to grapevine downy mildew lesions reveals new mycovirus lineages.</title>
        <authorList>
            <person name="Chiapello M."/>
            <person name="Rodriguez-Romero J."/>
            <person name="Ayllon M.A."/>
            <person name="Turina M."/>
        </authorList>
    </citation>
    <scope>NUCLEOTIDE SEQUENCE</scope>
    <source>
        <strain evidence="2">DN27339_c1_g1_i1</strain>
    </source>
</reference>
<sequence>MNKSLVYQSLDKKFEQVNRGEHVDLTSEEMIVLGEIFRSRRQDDDVSSLLLDEDLERRIGLVKDSETSDGFCYTSTLRMLPSLRSGSFDNFRVALKEFKDGLGKNALGSEILVSLCLLDKVLVGELSVDSLKPAPGDSEELAAMLLEDSQHIQTVSKMAASRCRYNYEERGGLVHIKYQTTCACEDILCEHGWAAKFILQVIAREGRRIGGTREEINLSQLFVRPEDAVPENSIQNTPASAYLPKRTWEARQEDVSEQSMREQVSADIARLLGETLNSRTAVIEDTMARILEEKRQSLRAQQCSSSDYSQASGSEMDSEVESTIHPIDSSSVSGRYSKKYMSPGTVYKVSKGKTVLEPLSEISPLGLIPDVVGGFQMTESMRKLDIEIKQTVYAINGLASPFKNARLNFLCHFHTALKGCQTNSDRDPVDALEEIATMRPRNPTEELIKQCINKTFDFEDMSVKSNPFKLPFLEVGMLVTESMLAKCLDLLYNEYKAAWFQELKCLVIPSFHSEFLNHSTFVSDRERQSGIRRRHEIRRTTKSEESKRGPGAKSERIRRDSHSSRQKSILGFPL</sequence>
<feature type="compositionally biased region" description="Basic and acidic residues" evidence="1">
    <location>
        <begin position="538"/>
        <end position="563"/>
    </location>
</feature>
<feature type="region of interest" description="Disordered" evidence="1">
    <location>
        <begin position="527"/>
        <end position="574"/>
    </location>
</feature>
<evidence type="ECO:0000313" key="3">
    <source>
        <dbReference type="Proteomes" id="UP001267474"/>
    </source>
</evidence>
<organism evidence="2 3">
    <name type="scientific">Plasmopara viticola lesion associated mycobunyavirales-like virus 9</name>
    <dbReference type="NCBI Taxonomy" id="2737683"/>
    <lineage>
        <taxon>Viruses</taxon>
        <taxon>Riboviria</taxon>
        <taxon>Orthornavirae</taxon>
        <taxon>Negarnaviricota</taxon>
        <taxon>Polyploviricotina</taxon>
        <taxon>Bunyaviricetes</taxon>
        <taxon>Hareavirales</taxon>
        <taxon>Discoviridae</taxon>
        <taxon>Orthodiscovirus</taxon>
        <taxon>Orthodiscovirus coniellae</taxon>
    </lineage>
</organism>
<proteinExistence type="predicted"/>
<dbReference type="Proteomes" id="UP001267474">
    <property type="component" value="Genome"/>
</dbReference>
<name>A0A7H0RQZ4_9VIRU</name>
<accession>A0A7H0RQZ4</accession>
<evidence type="ECO:0000313" key="2">
    <source>
        <dbReference type="EMBL" id="QNQ74048.1"/>
    </source>
</evidence>
<evidence type="ECO:0000256" key="1">
    <source>
        <dbReference type="SAM" id="MobiDB-lite"/>
    </source>
</evidence>
<protein>
    <submittedName>
        <fullName evidence="2">NS</fullName>
    </submittedName>
</protein>